<keyword evidence="9" id="KW-0446">Lipid-binding</keyword>
<evidence type="ECO:0000256" key="7">
    <source>
        <dbReference type="ARBA" id="ARBA00022787"/>
    </source>
</evidence>
<comment type="similarity">
    <text evidence="4">Belongs to the MIEAP family.</text>
</comment>
<evidence type="ECO:0000256" key="5">
    <source>
        <dbReference type="ARBA" id="ARBA00019863"/>
    </source>
</evidence>
<dbReference type="InterPro" id="IPR026169">
    <property type="entry name" value="MIEAP"/>
</dbReference>
<evidence type="ECO:0000256" key="13">
    <source>
        <dbReference type="SAM" id="MobiDB-lite"/>
    </source>
</evidence>
<keyword evidence="11" id="KW-0472">Membrane</keyword>
<dbReference type="Proteomes" id="UP000828390">
    <property type="component" value="Unassembled WGS sequence"/>
</dbReference>
<evidence type="ECO:0000256" key="10">
    <source>
        <dbReference type="ARBA" id="ARBA00023128"/>
    </source>
</evidence>
<evidence type="ECO:0000256" key="6">
    <source>
        <dbReference type="ARBA" id="ARBA00022490"/>
    </source>
</evidence>
<evidence type="ECO:0000256" key="11">
    <source>
        <dbReference type="ARBA" id="ARBA00023136"/>
    </source>
</evidence>
<name>A0A9D4QLW3_DREPO</name>
<evidence type="ECO:0000256" key="2">
    <source>
        <dbReference type="ARBA" id="ARBA00004305"/>
    </source>
</evidence>
<dbReference type="EMBL" id="JAIWYP010000004">
    <property type="protein sequence ID" value="KAH3834962.1"/>
    <property type="molecule type" value="Genomic_DNA"/>
</dbReference>
<keyword evidence="6" id="KW-0963">Cytoplasm</keyword>
<dbReference type="GO" id="GO:0005759">
    <property type="term" value="C:mitochondrial matrix"/>
    <property type="evidence" value="ECO:0007669"/>
    <property type="project" value="UniProtKB-SubCell"/>
</dbReference>
<dbReference type="GO" id="GO:0008289">
    <property type="term" value="F:lipid binding"/>
    <property type="evidence" value="ECO:0007669"/>
    <property type="project" value="UniProtKB-KW"/>
</dbReference>
<gene>
    <name evidence="15" type="ORF">DPMN_108295</name>
</gene>
<keyword evidence="7" id="KW-1000">Mitochondrion outer membrane</keyword>
<evidence type="ECO:0000259" key="14">
    <source>
        <dbReference type="Pfam" id="PF16026"/>
    </source>
</evidence>
<feature type="domain" description="Mitochondria-eating protein C-terminal" evidence="14">
    <location>
        <begin position="138"/>
        <end position="347"/>
    </location>
</feature>
<evidence type="ECO:0000256" key="12">
    <source>
        <dbReference type="ARBA" id="ARBA00032687"/>
    </source>
</evidence>
<dbReference type="GO" id="GO:0035695">
    <property type="term" value="P:mitophagy by internal vacuole formation"/>
    <property type="evidence" value="ECO:0007669"/>
    <property type="project" value="TreeGrafter"/>
</dbReference>
<dbReference type="PANTHER" id="PTHR21771">
    <property type="entry name" value="MITOCHONDRIA-EATING PROTEIN-RELATED"/>
    <property type="match status" value="1"/>
</dbReference>
<dbReference type="GO" id="GO:0035694">
    <property type="term" value="P:mitochondrial protein catabolic process"/>
    <property type="evidence" value="ECO:0007669"/>
    <property type="project" value="InterPro"/>
</dbReference>
<keyword evidence="10" id="KW-0496">Mitochondrion</keyword>
<dbReference type="AlphaFoldDB" id="A0A9D4QLW3"/>
<protein>
    <recommendedName>
        <fullName evidence="5">Mitochondria-eating protein</fullName>
    </recommendedName>
    <alternativeName>
        <fullName evidence="12">Spermatogenesis-associated protein 18</fullName>
    </alternativeName>
</protein>
<dbReference type="OrthoDB" id="6140320at2759"/>
<evidence type="ECO:0000256" key="4">
    <source>
        <dbReference type="ARBA" id="ARBA00008233"/>
    </source>
</evidence>
<comment type="caution">
    <text evidence="15">The sequence shown here is derived from an EMBL/GenBank/DDBJ whole genome shotgun (WGS) entry which is preliminary data.</text>
</comment>
<feature type="region of interest" description="Disordered" evidence="13">
    <location>
        <begin position="73"/>
        <end position="93"/>
    </location>
</feature>
<evidence type="ECO:0000256" key="1">
    <source>
        <dbReference type="ARBA" id="ARBA00004294"/>
    </source>
</evidence>
<reference evidence="15" key="1">
    <citation type="journal article" date="2019" name="bioRxiv">
        <title>The Genome of the Zebra Mussel, Dreissena polymorpha: A Resource for Invasive Species Research.</title>
        <authorList>
            <person name="McCartney M.A."/>
            <person name="Auch B."/>
            <person name="Kono T."/>
            <person name="Mallez S."/>
            <person name="Zhang Y."/>
            <person name="Obille A."/>
            <person name="Becker A."/>
            <person name="Abrahante J.E."/>
            <person name="Garbe J."/>
            <person name="Badalamenti J.P."/>
            <person name="Herman A."/>
            <person name="Mangelson H."/>
            <person name="Liachko I."/>
            <person name="Sullivan S."/>
            <person name="Sone E.D."/>
            <person name="Koren S."/>
            <person name="Silverstein K.A.T."/>
            <person name="Beckman K.B."/>
            <person name="Gohl D.M."/>
        </authorList>
    </citation>
    <scope>NUCLEOTIDE SEQUENCE</scope>
    <source>
        <strain evidence="15">Duluth1</strain>
        <tissue evidence="15">Whole animal</tissue>
    </source>
</reference>
<evidence type="ECO:0000313" key="15">
    <source>
        <dbReference type="EMBL" id="KAH3834962.1"/>
    </source>
</evidence>
<evidence type="ECO:0000313" key="16">
    <source>
        <dbReference type="Proteomes" id="UP000828390"/>
    </source>
</evidence>
<accession>A0A9D4QLW3</accession>
<comment type="subcellular location">
    <subcellularLocation>
        <location evidence="3">Cytoplasm</location>
    </subcellularLocation>
    <subcellularLocation>
        <location evidence="2">Mitochondrion matrix</location>
    </subcellularLocation>
    <subcellularLocation>
        <location evidence="1">Mitochondrion outer membrane</location>
    </subcellularLocation>
</comment>
<evidence type="ECO:0000256" key="3">
    <source>
        <dbReference type="ARBA" id="ARBA00004496"/>
    </source>
</evidence>
<keyword evidence="16" id="KW-1185">Reference proteome</keyword>
<keyword evidence="8" id="KW-0175">Coiled coil</keyword>
<evidence type="ECO:0000256" key="8">
    <source>
        <dbReference type="ARBA" id="ARBA00023054"/>
    </source>
</evidence>
<dbReference type="PANTHER" id="PTHR21771:SF0">
    <property type="entry name" value="MITOCHONDRIA-EATING PROTEIN"/>
    <property type="match status" value="1"/>
</dbReference>
<reference evidence="15" key="2">
    <citation type="submission" date="2020-11" db="EMBL/GenBank/DDBJ databases">
        <authorList>
            <person name="McCartney M.A."/>
            <person name="Auch B."/>
            <person name="Kono T."/>
            <person name="Mallez S."/>
            <person name="Becker A."/>
            <person name="Gohl D.M."/>
            <person name="Silverstein K.A.T."/>
            <person name="Koren S."/>
            <person name="Bechman K.B."/>
            <person name="Herman A."/>
            <person name="Abrahante J.E."/>
            <person name="Garbe J."/>
        </authorList>
    </citation>
    <scope>NUCLEOTIDE SEQUENCE</scope>
    <source>
        <strain evidence="15">Duluth1</strain>
        <tissue evidence="15">Whole animal</tissue>
    </source>
</reference>
<sequence>MTEPEMNADLTFVLEFFKNVEEKETIPNLKAKANEAKRRLTRSLDSDRKVISEFHGENNMLKNEIKTLKEKLAKRDAGNTSEAPRFNTKLQEEKQELEKKLTSEREKVDELVKRLSAMASSKLCEDNPNIADLSDAFRPTRLAEQFREMYDNEWTDAFTVIEKSNGKEEETIELLATVIKEADKFCSDACGQQIEIMICWAVDEMKNPKFKRNSYKDPCAASQGAELDQNQSKTARRMMKELQKKLAVVSVQPLAEIFEKLCMTSLAKQYKLNKVQQLDAYVLKAVTLIWLMKVQTPPVEMRWAEINSHFDKSTFTFYTKQGTKVGRSIWPAVFLTANGPLISKGIAQGKE</sequence>
<proteinExistence type="inferred from homology"/>
<dbReference type="GO" id="GO:0005741">
    <property type="term" value="C:mitochondrial outer membrane"/>
    <property type="evidence" value="ECO:0007669"/>
    <property type="project" value="UniProtKB-SubCell"/>
</dbReference>
<dbReference type="InterPro" id="IPR031981">
    <property type="entry name" value="MIEAP_C"/>
</dbReference>
<organism evidence="15 16">
    <name type="scientific">Dreissena polymorpha</name>
    <name type="common">Zebra mussel</name>
    <name type="synonym">Mytilus polymorpha</name>
    <dbReference type="NCBI Taxonomy" id="45954"/>
    <lineage>
        <taxon>Eukaryota</taxon>
        <taxon>Metazoa</taxon>
        <taxon>Spiralia</taxon>
        <taxon>Lophotrochozoa</taxon>
        <taxon>Mollusca</taxon>
        <taxon>Bivalvia</taxon>
        <taxon>Autobranchia</taxon>
        <taxon>Heteroconchia</taxon>
        <taxon>Euheterodonta</taxon>
        <taxon>Imparidentia</taxon>
        <taxon>Neoheterodontei</taxon>
        <taxon>Myida</taxon>
        <taxon>Dreissenoidea</taxon>
        <taxon>Dreissenidae</taxon>
        <taxon>Dreissena</taxon>
    </lineage>
</organism>
<evidence type="ECO:0000256" key="9">
    <source>
        <dbReference type="ARBA" id="ARBA00023121"/>
    </source>
</evidence>
<dbReference type="Pfam" id="PF16026">
    <property type="entry name" value="MIEAP"/>
    <property type="match status" value="1"/>
</dbReference>